<dbReference type="PANTHER" id="PTHR24269">
    <property type="entry name" value="KREMEN PROTEIN"/>
    <property type="match status" value="1"/>
</dbReference>
<dbReference type="GO" id="GO:0005886">
    <property type="term" value="C:plasma membrane"/>
    <property type="evidence" value="ECO:0007669"/>
    <property type="project" value="TreeGrafter"/>
</dbReference>
<evidence type="ECO:0000256" key="1">
    <source>
        <dbReference type="ARBA" id="ARBA00004167"/>
    </source>
</evidence>
<dbReference type="AlphaFoldDB" id="A0AAN6MRW0"/>
<feature type="domain" description="WSC" evidence="8">
    <location>
        <begin position="35"/>
        <end position="146"/>
    </location>
</feature>
<dbReference type="Pfam" id="PF01822">
    <property type="entry name" value="WSC"/>
    <property type="match status" value="1"/>
</dbReference>
<organism evidence="9 10">
    <name type="scientific">Staphylotrichum tortipilum</name>
    <dbReference type="NCBI Taxonomy" id="2831512"/>
    <lineage>
        <taxon>Eukaryota</taxon>
        <taxon>Fungi</taxon>
        <taxon>Dikarya</taxon>
        <taxon>Ascomycota</taxon>
        <taxon>Pezizomycotina</taxon>
        <taxon>Sordariomycetes</taxon>
        <taxon>Sordariomycetidae</taxon>
        <taxon>Sordariales</taxon>
        <taxon>Chaetomiaceae</taxon>
        <taxon>Staphylotrichum</taxon>
    </lineage>
</organism>
<evidence type="ECO:0000256" key="2">
    <source>
        <dbReference type="ARBA" id="ARBA00022692"/>
    </source>
</evidence>
<dbReference type="PANTHER" id="PTHR24269:SF16">
    <property type="entry name" value="PROTEIN SLG1"/>
    <property type="match status" value="1"/>
</dbReference>
<keyword evidence="2" id="KW-0812">Transmembrane</keyword>
<evidence type="ECO:0000256" key="3">
    <source>
        <dbReference type="ARBA" id="ARBA00022729"/>
    </source>
</evidence>
<keyword evidence="4" id="KW-1133">Transmembrane helix</keyword>
<keyword evidence="5" id="KW-0472">Membrane</keyword>
<sequence>MRPLLPTLLLATLTLAQSPTSQTPKVEIITSPSSGYTYHGCYNETTNLPDTAGVRALGEGAVLVAPGNMTVETCWAFCKSGAGDSKGGTGGRFKFAGLEYARECWCAQSISSLSQKVADGECNLPCEGNTTQACGGNLKITVYQAGAAAARVQRAAGLIAAGAMVFTLV</sequence>
<feature type="chain" id="PRO_5042870547" evidence="7">
    <location>
        <begin position="17"/>
        <end position="169"/>
    </location>
</feature>
<comment type="caution">
    <text evidence="9">The sequence shown here is derived from an EMBL/GenBank/DDBJ whole genome shotgun (WGS) entry which is preliminary data.</text>
</comment>
<proteinExistence type="predicted"/>
<keyword evidence="6" id="KW-0325">Glycoprotein</keyword>
<keyword evidence="3 7" id="KW-0732">Signal</keyword>
<reference evidence="9" key="2">
    <citation type="submission" date="2023-05" db="EMBL/GenBank/DDBJ databases">
        <authorList>
            <consortium name="Lawrence Berkeley National Laboratory"/>
            <person name="Steindorff A."/>
            <person name="Hensen N."/>
            <person name="Bonometti L."/>
            <person name="Westerberg I."/>
            <person name="Brannstrom I.O."/>
            <person name="Guillou S."/>
            <person name="Cros-Aarteil S."/>
            <person name="Calhoun S."/>
            <person name="Haridas S."/>
            <person name="Kuo A."/>
            <person name="Mondo S."/>
            <person name="Pangilinan J."/>
            <person name="Riley R."/>
            <person name="Labutti K."/>
            <person name="Andreopoulos B."/>
            <person name="Lipzen A."/>
            <person name="Chen C."/>
            <person name="Yanf M."/>
            <person name="Daum C."/>
            <person name="Ng V."/>
            <person name="Clum A."/>
            <person name="Ohm R."/>
            <person name="Martin F."/>
            <person name="Silar P."/>
            <person name="Natvig D."/>
            <person name="Lalanne C."/>
            <person name="Gautier V."/>
            <person name="Ament-Velasquez S.L."/>
            <person name="Kruys A."/>
            <person name="Hutchinson M.I."/>
            <person name="Powell A.J."/>
            <person name="Barry K."/>
            <person name="Miller A.N."/>
            <person name="Grigoriev I.V."/>
            <person name="Debuchy R."/>
            <person name="Gladieux P."/>
            <person name="Thoren M.H."/>
            <person name="Johannesson H."/>
        </authorList>
    </citation>
    <scope>NUCLEOTIDE SEQUENCE</scope>
    <source>
        <strain evidence="9">CBS 103.79</strain>
    </source>
</reference>
<comment type="subcellular location">
    <subcellularLocation>
        <location evidence="1">Membrane</location>
        <topology evidence="1">Single-pass membrane protein</topology>
    </subcellularLocation>
</comment>
<feature type="signal peptide" evidence="7">
    <location>
        <begin position="1"/>
        <end position="16"/>
    </location>
</feature>
<dbReference type="EMBL" id="MU855381">
    <property type="protein sequence ID" value="KAK3904842.1"/>
    <property type="molecule type" value="Genomic_DNA"/>
</dbReference>
<evidence type="ECO:0000256" key="5">
    <source>
        <dbReference type="ARBA" id="ARBA00023136"/>
    </source>
</evidence>
<dbReference type="SMART" id="SM00321">
    <property type="entry name" value="WSC"/>
    <property type="match status" value="1"/>
</dbReference>
<dbReference type="Proteomes" id="UP001303889">
    <property type="component" value="Unassembled WGS sequence"/>
</dbReference>
<dbReference type="InterPro" id="IPR002889">
    <property type="entry name" value="WSC_carb-bd"/>
</dbReference>
<keyword evidence="10" id="KW-1185">Reference proteome</keyword>
<reference evidence="9" key="1">
    <citation type="journal article" date="2023" name="Mol. Phylogenet. Evol.">
        <title>Genome-scale phylogeny and comparative genomics of the fungal order Sordariales.</title>
        <authorList>
            <person name="Hensen N."/>
            <person name="Bonometti L."/>
            <person name="Westerberg I."/>
            <person name="Brannstrom I.O."/>
            <person name="Guillou S."/>
            <person name="Cros-Aarteil S."/>
            <person name="Calhoun S."/>
            <person name="Haridas S."/>
            <person name="Kuo A."/>
            <person name="Mondo S."/>
            <person name="Pangilinan J."/>
            <person name="Riley R."/>
            <person name="LaButti K."/>
            <person name="Andreopoulos B."/>
            <person name="Lipzen A."/>
            <person name="Chen C."/>
            <person name="Yan M."/>
            <person name="Daum C."/>
            <person name="Ng V."/>
            <person name="Clum A."/>
            <person name="Steindorff A."/>
            <person name="Ohm R.A."/>
            <person name="Martin F."/>
            <person name="Silar P."/>
            <person name="Natvig D.O."/>
            <person name="Lalanne C."/>
            <person name="Gautier V."/>
            <person name="Ament-Velasquez S.L."/>
            <person name="Kruys A."/>
            <person name="Hutchinson M.I."/>
            <person name="Powell A.J."/>
            <person name="Barry K."/>
            <person name="Miller A.N."/>
            <person name="Grigoriev I.V."/>
            <person name="Debuchy R."/>
            <person name="Gladieux P."/>
            <person name="Hiltunen Thoren M."/>
            <person name="Johannesson H."/>
        </authorList>
    </citation>
    <scope>NUCLEOTIDE SEQUENCE</scope>
    <source>
        <strain evidence="9">CBS 103.79</strain>
    </source>
</reference>
<protein>
    <submittedName>
        <fullName evidence="9">Fungistatic metabolite</fullName>
    </submittedName>
</protein>
<dbReference type="InterPro" id="IPR051836">
    <property type="entry name" value="Kremen_rcpt"/>
</dbReference>
<dbReference type="PROSITE" id="PS51212">
    <property type="entry name" value="WSC"/>
    <property type="match status" value="1"/>
</dbReference>
<evidence type="ECO:0000256" key="4">
    <source>
        <dbReference type="ARBA" id="ARBA00022989"/>
    </source>
</evidence>
<gene>
    <name evidence="9" type="ORF">C8A05DRAFT_42139</name>
</gene>
<evidence type="ECO:0000256" key="6">
    <source>
        <dbReference type="ARBA" id="ARBA00023180"/>
    </source>
</evidence>
<name>A0AAN6MRW0_9PEZI</name>
<evidence type="ECO:0000256" key="7">
    <source>
        <dbReference type="SAM" id="SignalP"/>
    </source>
</evidence>
<accession>A0AAN6MRW0</accession>
<evidence type="ECO:0000313" key="10">
    <source>
        <dbReference type="Proteomes" id="UP001303889"/>
    </source>
</evidence>
<evidence type="ECO:0000259" key="8">
    <source>
        <dbReference type="PROSITE" id="PS51212"/>
    </source>
</evidence>
<evidence type="ECO:0000313" key="9">
    <source>
        <dbReference type="EMBL" id="KAK3904842.1"/>
    </source>
</evidence>